<proteinExistence type="predicted"/>
<dbReference type="OrthoDB" id="214902at2"/>
<dbReference type="EMBL" id="SMGR01000001">
    <property type="protein sequence ID" value="TCL09374.1"/>
    <property type="molecule type" value="Genomic_DNA"/>
</dbReference>
<sequence>MAYDEGHAMLMREELQEIEGITEKKMFGGLCFLLHGNMVCGVHKGGGMARVGKDREAEALQIDGVDPLSFTGRKMGGMVDISEDLLADDDRRGHVIALALTNARGLPPK</sequence>
<dbReference type="InterPro" id="IPR007076">
    <property type="entry name" value="TfoX_N"/>
</dbReference>
<comment type="caution">
    <text evidence="2">The sequence shown here is derived from an EMBL/GenBank/DDBJ whole genome shotgun (WGS) entry which is preliminary data.</text>
</comment>
<evidence type="ECO:0000259" key="1">
    <source>
        <dbReference type="Pfam" id="PF04993"/>
    </source>
</evidence>
<accession>A0A4R1NM49</accession>
<dbReference type="SUPFAM" id="SSF159894">
    <property type="entry name" value="YgaC/TfoX-N like"/>
    <property type="match status" value="1"/>
</dbReference>
<gene>
    <name evidence="2" type="ORF">BXY66_1419</name>
</gene>
<dbReference type="Gene3D" id="3.30.1460.30">
    <property type="entry name" value="YgaC/TfoX-N like chaperone"/>
    <property type="match status" value="1"/>
</dbReference>
<protein>
    <submittedName>
        <fullName evidence="2">TfoX-like protein</fullName>
    </submittedName>
</protein>
<evidence type="ECO:0000313" key="3">
    <source>
        <dbReference type="Proteomes" id="UP000295673"/>
    </source>
</evidence>
<dbReference type="Proteomes" id="UP000295673">
    <property type="component" value="Unassembled WGS sequence"/>
</dbReference>
<organism evidence="2 3">
    <name type="scientific">Shimia isoporae</name>
    <dbReference type="NCBI Taxonomy" id="647720"/>
    <lineage>
        <taxon>Bacteria</taxon>
        <taxon>Pseudomonadati</taxon>
        <taxon>Pseudomonadota</taxon>
        <taxon>Alphaproteobacteria</taxon>
        <taxon>Rhodobacterales</taxon>
        <taxon>Roseobacteraceae</taxon>
    </lineage>
</organism>
<name>A0A4R1NM49_9RHOB</name>
<feature type="domain" description="TfoX N-terminal" evidence="1">
    <location>
        <begin position="14"/>
        <end position="102"/>
    </location>
</feature>
<dbReference type="Pfam" id="PF04993">
    <property type="entry name" value="TfoX_N"/>
    <property type="match status" value="1"/>
</dbReference>
<keyword evidence="3" id="KW-1185">Reference proteome</keyword>
<reference evidence="2 3" key="1">
    <citation type="submission" date="2019-03" db="EMBL/GenBank/DDBJ databases">
        <title>Genomic Encyclopedia of Archaeal and Bacterial Type Strains, Phase II (KMG-II): from individual species to whole genera.</title>
        <authorList>
            <person name="Goeker M."/>
        </authorList>
    </citation>
    <scope>NUCLEOTIDE SEQUENCE [LARGE SCALE GENOMIC DNA]</scope>
    <source>
        <strain evidence="2 3">DSM 26433</strain>
    </source>
</reference>
<dbReference type="AlphaFoldDB" id="A0A4R1NM49"/>
<evidence type="ECO:0000313" key="2">
    <source>
        <dbReference type="EMBL" id="TCL09374.1"/>
    </source>
</evidence>